<dbReference type="PROSITE" id="PS00154">
    <property type="entry name" value="ATPASE_E1_E2"/>
    <property type="match status" value="1"/>
</dbReference>
<evidence type="ECO:0000256" key="5">
    <source>
        <dbReference type="ARBA" id="ARBA00022741"/>
    </source>
</evidence>
<dbReference type="Gene3D" id="2.70.150.10">
    <property type="entry name" value="Calcium-transporting ATPase, cytoplasmic transduction domain A"/>
    <property type="match status" value="1"/>
</dbReference>
<dbReference type="InterPro" id="IPR023298">
    <property type="entry name" value="ATPase_P-typ_TM_dom_sf"/>
</dbReference>
<keyword evidence="3 11" id="KW-0812">Transmembrane</keyword>
<feature type="transmembrane region" description="Helical" evidence="11">
    <location>
        <begin position="138"/>
        <end position="158"/>
    </location>
</feature>
<reference evidence="14 15" key="1">
    <citation type="submission" date="2019-07" db="EMBL/GenBank/DDBJ databases">
        <title>Description of 53C-WASEF.</title>
        <authorList>
            <person name="Pitt A."/>
            <person name="Hahn M.W."/>
        </authorList>
    </citation>
    <scope>NUCLEOTIDE SEQUENCE [LARGE SCALE GENOMIC DNA]</scope>
    <source>
        <strain evidence="14 15">53C-WASEF</strain>
    </source>
</reference>
<evidence type="ECO:0000256" key="8">
    <source>
        <dbReference type="ARBA" id="ARBA00022967"/>
    </source>
</evidence>
<dbReference type="InterPro" id="IPR008250">
    <property type="entry name" value="ATPase_P-typ_transduc_dom_A_sf"/>
</dbReference>
<dbReference type="GO" id="GO:0030001">
    <property type="term" value="P:metal ion transport"/>
    <property type="evidence" value="ECO:0007669"/>
    <property type="project" value="UniProtKB-ARBA"/>
</dbReference>
<evidence type="ECO:0000313" key="14">
    <source>
        <dbReference type="EMBL" id="TSJ78006.1"/>
    </source>
</evidence>
<dbReference type="SUPFAM" id="SSF81653">
    <property type="entry name" value="Calcium ATPase, transduction domain A"/>
    <property type="match status" value="1"/>
</dbReference>
<dbReference type="GO" id="GO:0016887">
    <property type="term" value="F:ATP hydrolysis activity"/>
    <property type="evidence" value="ECO:0007669"/>
    <property type="project" value="InterPro"/>
</dbReference>
<feature type="compositionally biased region" description="Basic and acidic residues" evidence="12">
    <location>
        <begin position="104"/>
        <end position="122"/>
    </location>
</feature>
<comment type="similarity">
    <text evidence="2 11">Belongs to the cation transport ATPase (P-type) (TC 3.A.3) family. Type IB subfamily.</text>
</comment>
<dbReference type="GO" id="GO:0046872">
    <property type="term" value="F:metal ion binding"/>
    <property type="evidence" value="ECO:0007669"/>
    <property type="project" value="UniProtKB-KW"/>
</dbReference>
<dbReference type="OrthoDB" id="199028at2"/>
<protein>
    <submittedName>
        <fullName evidence="14">Cation-translocating P-type ATPase</fullName>
    </submittedName>
</protein>
<dbReference type="InterPro" id="IPR051949">
    <property type="entry name" value="Cation_Transport_ATPase"/>
</dbReference>
<feature type="transmembrane region" description="Helical" evidence="11">
    <location>
        <begin position="164"/>
        <end position="182"/>
    </location>
</feature>
<evidence type="ECO:0000256" key="4">
    <source>
        <dbReference type="ARBA" id="ARBA00022723"/>
    </source>
</evidence>
<feature type="domain" description="P-type ATPase A" evidence="13">
    <location>
        <begin position="248"/>
        <end position="348"/>
    </location>
</feature>
<dbReference type="Pfam" id="PF00122">
    <property type="entry name" value="E1-E2_ATPase"/>
    <property type="match status" value="1"/>
</dbReference>
<sequence>MQPSWTDTLAEFLKKEPGVEAVRLDPVSRTVSVATLGEVDLKQLEKRLDETLMAIESQLGAKAKAPAGFTLTRDGQRTEFSGVSCATAPKFWKWREFAWPEADASHADHDHDNDHDHDEGSHGHGHGHGHGESEWKELTIFAAVCGVFGIAGFTVKSLAVGPSWLPLALYAIALIAGGWDAAVDSWANIKKARVDIHFLMLAVAVGAICVGAWSEAVLLLFLFSASGAMEAFAMDRTHREVNALLKSAPKHATLLVPGGGEREVPVDEICLTDRLLVRPGEAFPADGNVLKGKSATDESALTGEAIPVEKAVGDPVFSGTLNLWGAVEFEVTRLPAESTLQKIIRLIQTAQKLRAPSERFTDKFGGGYTLAVLGACAVMFLVWWLGFGIAPFLNDGETKSAFYRAMTLLVVMSPCALVLSIPSAILAAIAWGARHGVLFRGGAAIEKLASINVVAMDKTGTLTTGELAVVGYESFPKGRESDIMELAYALEANSQHPLARAIVRDAKARGVRELGVDEFESITGQGVRGSLGGSQVLLGRRELLEKGPLAEWARNLPPAAADLAEVWVVGKDVIGRVLLRDQIRAESKDVLAKLKAAGIHTVMLTGDRRQAAESVAREIGLDEVRAGLTPEEKVAAIQELRAGGRKVAMVGDGVNDAPCLAASDVSVAMGARGSDAALEQAEVILMHDRIENFLAALRLSKRATAIIKQNLAISLGVVLLMAIAAIFGIIPLAIGVAAHEGSTVIVCLNSLRLLFGENR</sequence>
<dbReference type="InterPro" id="IPR001757">
    <property type="entry name" value="P_typ_ATPase"/>
</dbReference>
<dbReference type="InterPro" id="IPR023214">
    <property type="entry name" value="HAD_sf"/>
</dbReference>
<dbReference type="Pfam" id="PF00702">
    <property type="entry name" value="Hydrolase"/>
    <property type="match status" value="1"/>
</dbReference>
<evidence type="ECO:0000313" key="15">
    <source>
        <dbReference type="Proteomes" id="UP000315648"/>
    </source>
</evidence>
<dbReference type="SFLD" id="SFLDS00003">
    <property type="entry name" value="Haloacid_Dehalogenase"/>
    <property type="match status" value="1"/>
</dbReference>
<evidence type="ECO:0000256" key="10">
    <source>
        <dbReference type="ARBA" id="ARBA00023136"/>
    </source>
</evidence>
<evidence type="ECO:0000256" key="11">
    <source>
        <dbReference type="RuleBase" id="RU362081"/>
    </source>
</evidence>
<dbReference type="PRINTS" id="PR00120">
    <property type="entry name" value="HATPASE"/>
</dbReference>
<evidence type="ECO:0000256" key="7">
    <source>
        <dbReference type="ARBA" id="ARBA00022842"/>
    </source>
</evidence>
<evidence type="ECO:0000256" key="2">
    <source>
        <dbReference type="ARBA" id="ARBA00006024"/>
    </source>
</evidence>
<dbReference type="Gene3D" id="3.40.50.1000">
    <property type="entry name" value="HAD superfamily/HAD-like"/>
    <property type="match status" value="1"/>
</dbReference>
<evidence type="ECO:0000256" key="9">
    <source>
        <dbReference type="ARBA" id="ARBA00022989"/>
    </source>
</evidence>
<dbReference type="SUPFAM" id="SSF81665">
    <property type="entry name" value="Calcium ATPase, transmembrane domain M"/>
    <property type="match status" value="1"/>
</dbReference>
<dbReference type="GO" id="GO:0019829">
    <property type="term" value="F:ATPase-coupled monoatomic cation transmembrane transporter activity"/>
    <property type="evidence" value="ECO:0007669"/>
    <property type="project" value="InterPro"/>
</dbReference>
<dbReference type="InterPro" id="IPR059000">
    <property type="entry name" value="ATPase_P-type_domA"/>
</dbReference>
<keyword evidence="6 11" id="KW-0067">ATP-binding</keyword>
<evidence type="ECO:0000256" key="1">
    <source>
        <dbReference type="ARBA" id="ARBA00004141"/>
    </source>
</evidence>
<dbReference type="GO" id="GO:0005886">
    <property type="term" value="C:plasma membrane"/>
    <property type="evidence" value="ECO:0007669"/>
    <property type="project" value="UniProtKB-SubCell"/>
</dbReference>
<dbReference type="NCBIfam" id="TIGR01525">
    <property type="entry name" value="ATPase-IB_hvy"/>
    <property type="match status" value="1"/>
</dbReference>
<dbReference type="FunFam" id="2.70.150.10:FF:000002">
    <property type="entry name" value="Copper-transporting ATPase 1, putative"/>
    <property type="match status" value="1"/>
</dbReference>
<keyword evidence="4 11" id="KW-0479">Metal-binding</keyword>
<dbReference type="GO" id="GO:0005524">
    <property type="term" value="F:ATP binding"/>
    <property type="evidence" value="ECO:0007669"/>
    <property type="project" value="UniProtKB-UniRule"/>
</dbReference>
<dbReference type="InterPro" id="IPR023299">
    <property type="entry name" value="ATPase_P-typ_cyto_dom_N"/>
</dbReference>
<dbReference type="Gene3D" id="3.40.1110.10">
    <property type="entry name" value="Calcium-transporting ATPase, cytoplasmic domain N"/>
    <property type="match status" value="1"/>
</dbReference>
<dbReference type="AlphaFoldDB" id="A0A556QMY1"/>
<keyword evidence="9 11" id="KW-1133">Transmembrane helix</keyword>
<dbReference type="PRINTS" id="PR00119">
    <property type="entry name" value="CATATPASE"/>
</dbReference>
<comment type="caution">
    <text evidence="14">The sequence shown here is derived from an EMBL/GenBank/DDBJ whole genome shotgun (WGS) entry which is preliminary data.</text>
</comment>
<dbReference type="EMBL" id="VMBG01000001">
    <property type="protein sequence ID" value="TSJ78006.1"/>
    <property type="molecule type" value="Genomic_DNA"/>
</dbReference>
<dbReference type="SFLD" id="SFLDG00002">
    <property type="entry name" value="C1.7:_P-type_atpase_like"/>
    <property type="match status" value="1"/>
</dbReference>
<dbReference type="InterPro" id="IPR044492">
    <property type="entry name" value="P_typ_ATPase_HD_dom"/>
</dbReference>
<dbReference type="InterPro" id="IPR036412">
    <property type="entry name" value="HAD-like_sf"/>
</dbReference>
<dbReference type="RefSeq" id="WP_144228347.1">
    <property type="nucleotide sequence ID" value="NZ_CBCRVV010000001.1"/>
</dbReference>
<name>A0A556QMY1_9BACT</name>
<proteinExistence type="inferred from homology"/>
<accession>A0A556QMY1</accession>
<dbReference type="Proteomes" id="UP000315648">
    <property type="component" value="Unassembled WGS sequence"/>
</dbReference>
<dbReference type="NCBIfam" id="TIGR01494">
    <property type="entry name" value="ATPase_P-type"/>
    <property type="match status" value="1"/>
</dbReference>
<feature type="transmembrane region" description="Helical" evidence="11">
    <location>
        <begin position="405"/>
        <end position="431"/>
    </location>
</feature>
<dbReference type="PANTHER" id="PTHR43079:SF1">
    <property type="entry name" value="CADMIUM_ZINC-TRANSPORTING ATPASE HMA1, CHLOROPLASTIC-RELATED"/>
    <property type="match status" value="1"/>
</dbReference>
<comment type="subcellular location">
    <subcellularLocation>
        <location evidence="11">Cell membrane</location>
    </subcellularLocation>
    <subcellularLocation>
        <location evidence="1">Membrane</location>
        <topology evidence="1">Multi-pass membrane protein</topology>
    </subcellularLocation>
</comment>
<keyword evidence="7" id="KW-0460">Magnesium</keyword>
<evidence type="ECO:0000256" key="12">
    <source>
        <dbReference type="SAM" id="MobiDB-lite"/>
    </source>
</evidence>
<feature type="transmembrane region" description="Helical" evidence="11">
    <location>
        <begin position="368"/>
        <end position="393"/>
    </location>
</feature>
<keyword evidence="8" id="KW-1278">Translocase</keyword>
<dbReference type="SUPFAM" id="SSF56784">
    <property type="entry name" value="HAD-like"/>
    <property type="match status" value="1"/>
</dbReference>
<feature type="transmembrane region" description="Helical" evidence="11">
    <location>
        <begin position="194"/>
        <end position="213"/>
    </location>
</feature>
<dbReference type="PANTHER" id="PTHR43079">
    <property type="entry name" value="PROBABLE CADMIUM/ZINC-TRANSPORTING ATPASE HMA1"/>
    <property type="match status" value="1"/>
</dbReference>
<dbReference type="InterPro" id="IPR018303">
    <property type="entry name" value="ATPase_P-typ_P_site"/>
</dbReference>
<keyword evidence="5 11" id="KW-0547">Nucleotide-binding</keyword>
<dbReference type="SFLD" id="SFLDF00027">
    <property type="entry name" value="p-type_atpase"/>
    <property type="match status" value="1"/>
</dbReference>
<keyword evidence="11" id="KW-1003">Cell membrane</keyword>
<keyword evidence="10 11" id="KW-0472">Membrane</keyword>
<gene>
    <name evidence="14" type="ORF">FPL22_01460</name>
</gene>
<keyword evidence="15" id="KW-1185">Reference proteome</keyword>
<organism evidence="14 15">
    <name type="scientific">Rariglobus hedericola</name>
    <dbReference type="NCBI Taxonomy" id="2597822"/>
    <lineage>
        <taxon>Bacteria</taxon>
        <taxon>Pseudomonadati</taxon>
        <taxon>Verrucomicrobiota</taxon>
        <taxon>Opitutia</taxon>
        <taxon>Opitutales</taxon>
        <taxon>Opitutaceae</taxon>
        <taxon>Rariglobus</taxon>
    </lineage>
</organism>
<evidence type="ECO:0000256" key="6">
    <source>
        <dbReference type="ARBA" id="ARBA00022840"/>
    </source>
</evidence>
<feature type="transmembrane region" description="Helical" evidence="11">
    <location>
        <begin position="711"/>
        <end position="730"/>
    </location>
</feature>
<evidence type="ECO:0000256" key="3">
    <source>
        <dbReference type="ARBA" id="ARBA00022692"/>
    </source>
</evidence>
<feature type="region of interest" description="Disordered" evidence="12">
    <location>
        <begin position="104"/>
        <end position="131"/>
    </location>
</feature>
<dbReference type="InterPro" id="IPR027256">
    <property type="entry name" value="P-typ_ATPase_IB"/>
</dbReference>
<evidence type="ECO:0000259" key="13">
    <source>
        <dbReference type="Pfam" id="PF00122"/>
    </source>
</evidence>